<organism evidence="1 2">
    <name type="scientific">Gigaspora rosea</name>
    <dbReference type="NCBI Taxonomy" id="44941"/>
    <lineage>
        <taxon>Eukaryota</taxon>
        <taxon>Fungi</taxon>
        <taxon>Fungi incertae sedis</taxon>
        <taxon>Mucoromycota</taxon>
        <taxon>Glomeromycotina</taxon>
        <taxon>Glomeromycetes</taxon>
        <taxon>Diversisporales</taxon>
        <taxon>Gigasporaceae</taxon>
        <taxon>Gigaspora</taxon>
    </lineage>
</organism>
<dbReference type="OrthoDB" id="5378913at2759"/>
<evidence type="ECO:0000313" key="2">
    <source>
        <dbReference type="Proteomes" id="UP000266673"/>
    </source>
</evidence>
<evidence type="ECO:0000313" key="1">
    <source>
        <dbReference type="EMBL" id="RIB15266.1"/>
    </source>
</evidence>
<accession>A0A397V7K1</accession>
<sequence>MLMLSPLEDIISESSREALIMSHLQTIRRNSRRLLKLINVLLQVSHIYPKFLNYSINDDSPFM</sequence>
<proteinExistence type="predicted"/>
<dbReference type="EMBL" id="QKWP01000758">
    <property type="protein sequence ID" value="RIB15266.1"/>
    <property type="molecule type" value="Genomic_DNA"/>
</dbReference>
<dbReference type="Proteomes" id="UP000266673">
    <property type="component" value="Unassembled WGS sequence"/>
</dbReference>
<keyword evidence="2" id="KW-1185">Reference proteome</keyword>
<gene>
    <name evidence="1" type="ORF">C2G38_1591653</name>
</gene>
<comment type="caution">
    <text evidence="1">The sequence shown here is derived from an EMBL/GenBank/DDBJ whole genome shotgun (WGS) entry which is preliminary data.</text>
</comment>
<dbReference type="AlphaFoldDB" id="A0A397V7K1"/>
<name>A0A397V7K1_9GLOM</name>
<reference evidence="1 2" key="1">
    <citation type="submission" date="2018-06" db="EMBL/GenBank/DDBJ databases">
        <title>Comparative genomics reveals the genomic features of Rhizophagus irregularis, R. cerebriforme, R. diaphanum and Gigaspora rosea, and their symbiotic lifestyle signature.</title>
        <authorList>
            <person name="Morin E."/>
            <person name="San Clemente H."/>
            <person name="Chen E.C.H."/>
            <person name="De La Providencia I."/>
            <person name="Hainaut M."/>
            <person name="Kuo A."/>
            <person name="Kohler A."/>
            <person name="Murat C."/>
            <person name="Tang N."/>
            <person name="Roy S."/>
            <person name="Loubradou J."/>
            <person name="Henrissat B."/>
            <person name="Grigoriev I.V."/>
            <person name="Corradi N."/>
            <person name="Roux C."/>
            <person name="Martin F.M."/>
        </authorList>
    </citation>
    <scope>NUCLEOTIDE SEQUENCE [LARGE SCALE GENOMIC DNA]</scope>
    <source>
        <strain evidence="1 2">DAOM 194757</strain>
    </source>
</reference>
<protein>
    <submittedName>
        <fullName evidence="1">Uncharacterized protein</fullName>
    </submittedName>
</protein>